<dbReference type="Proteomes" id="UP000201640">
    <property type="component" value="Segment"/>
</dbReference>
<gene>
    <name evidence="2" type="ORF">Moumou_00478</name>
</gene>
<feature type="region of interest" description="Disordered" evidence="1">
    <location>
        <begin position="140"/>
        <end position="167"/>
    </location>
</feature>
<evidence type="ECO:0000313" key="2">
    <source>
        <dbReference type="EMBL" id="AGC02012.1"/>
    </source>
</evidence>
<evidence type="ECO:0000313" key="3">
    <source>
        <dbReference type="Proteomes" id="UP000201640"/>
    </source>
</evidence>
<proteinExistence type="predicted"/>
<keyword evidence="3" id="KW-1185">Reference proteome</keyword>
<dbReference type="EMBL" id="JX962719">
    <property type="protein sequence ID" value="AGC02012.1"/>
    <property type="molecule type" value="Genomic_DNA"/>
</dbReference>
<accession>L7RCJ3</accession>
<reference evidence="2 3" key="1">
    <citation type="journal article" date="2012" name="Genome Biol. Evol.">
        <title>Related Giant Viruses in Distant Locations and Different Habitats: Acanthamoeba polyphaga moumouvirus Represents a Third Lineage of the Mimiviridae That Is Close to the Megavirus Lineage.</title>
        <authorList>
            <person name="Yoosuf N."/>
            <person name="Yutin N."/>
            <person name="Colson P."/>
            <person name="Shabalina S.A."/>
            <person name="Pagnier I."/>
            <person name="Robert C."/>
            <person name="Azza S."/>
            <person name="Klose T."/>
            <person name="Wong J."/>
            <person name="Rossmann M.G."/>
            <person name="La Scola B."/>
            <person name="Raoult D."/>
            <person name="Koonin E.V."/>
        </authorList>
    </citation>
    <scope>NUCLEOTIDE SEQUENCE [LARGE SCALE GENOMIC DNA]</scope>
    <source>
        <strain evidence="2 3">M10A</strain>
    </source>
</reference>
<dbReference type="GO" id="GO:0004842">
    <property type="term" value="F:ubiquitin-protein transferase activity"/>
    <property type="evidence" value="ECO:0007669"/>
    <property type="project" value="InterPro"/>
</dbReference>
<dbReference type="OrthoDB" id="29845at10239"/>
<evidence type="ECO:0000256" key="1">
    <source>
        <dbReference type="SAM" id="MobiDB-lite"/>
    </source>
</evidence>
<sequence length="917" mass="108576">MKYIKEKYTSKKQVLFINNDNQLYLYGYKAHDILGIVVKKLPDNEITGPFYTGITLDKDDNIKKFYYRDFYIIIYTEKGKLYFSRSIISKNYIPFIKGKNNNKSENNSESDSESENNESNIFIDLDSSSEDDNRSTISIVTIVDDSDSDDENNNDDENNDDDDDDTSDSEQYYDFFYYKHLPNLEFDVENENKLKLLKNYSDQEINDFKEMKIDMKLNNENDDNINVEYNFAYRNCVDLFGENVKNVTLIGKYLFFNIGKKIFIFNPLNSDSCCIESIFLSMRPLLVQKNKIIGDIRYTYHQVIFPFNIDNIFFCENFIYFVSNKYHNVLLNKITPEGIKIEWIHFITEINFTVSDLYILNEESDIFIKCGIIVYKYYQKTKNLEKFLEHENVYFEKNDKGKEIILCKINESVYSYQYNSCILKNIYQGKYFKEVQDVLDISTEEPQNVVLIRGNEKKLMFIEDKQFYLNVDKIICYGHKIYRYVVFCSENKIYFICSNVISKKNKGNLKLYKRFHTKNKVCTYHVYFYELPFTVTNVTINNEIILFKSSEKYYYLELDAKPNFLEIKFDIDLRCFDDLIVKSIVKREIVDDYDDFISLKIDSNSKRISELDKMLVLAESVKKYTDIGLTYVNGDNVGSGDGCKIQFMNNALKLFKNKYLIEFGSRTKFNIDELSIFTDNELTYIGSMLHMIMYHTRNNLSIRLPITLLTAILKRSPTIEELEFFASKEFKSVFNKIYESKDNIEYIQSLGFETYYDCLRNMCGYYNDDQQINNQVKHISRKIADGFMEFDIIINLRIMNLPTLDYYISGDYSLDRNKLIKNLNITFNGSKSKKYKKMMENIIKDLPEEKLVILLENWSSNNIIQNNEYNVHIYKSKCDIKFMTCNTELHINNDMLLLENKDLFTELLTSPINSFKD</sequence>
<feature type="compositionally biased region" description="Acidic residues" evidence="1">
    <location>
        <begin position="144"/>
        <end position="167"/>
    </location>
</feature>
<protein>
    <submittedName>
        <fullName evidence="2">Putative KilA-N domain-containing protein</fullName>
    </submittedName>
</protein>
<dbReference type="GeneID" id="14445566"/>
<organism evidence="2 3">
    <name type="scientific">Acanthamoeba polyphaga moumouvirus</name>
    <dbReference type="NCBI Taxonomy" id="1269028"/>
    <lineage>
        <taxon>Viruses</taxon>
        <taxon>Varidnaviria</taxon>
        <taxon>Bamfordvirae</taxon>
        <taxon>Nucleocytoviricota</taxon>
        <taxon>Megaviricetes</taxon>
        <taxon>Imitervirales</taxon>
        <taxon>Mimiviridae</taxon>
        <taxon>Megamimivirinae</taxon>
        <taxon>Moumouvirus</taxon>
    </lineage>
</organism>
<dbReference type="RefSeq" id="YP_007354448.1">
    <property type="nucleotide sequence ID" value="NC_020104.1"/>
</dbReference>
<dbReference type="KEGG" id="vg:14445566"/>
<dbReference type="SUPFAM" id="SSF56204">
    <property type="entry name" value="Hect, E3 ligase catalytic domain"/>
    <property type="match status" value="1"/>
</dbReference>
<name>L7RCJ3_9VIRU</name>
<dbReference type="InterPro" id="IPR035983">
    <property type="entry name" value="Hect_E3_ubiquitin_ligase"/>
</dbReference>